<evidence type="ECO:0000313" key="3">
    <source>
        <dbReference type="EMBL" id="KAL3421671.1"/>
    </source>
</evidence>
<keyword evidence="2" id="KW-1133">Transmembrane helix</keyword>
<gene>
    <name evidence="3" type="ORF">PVAG01_05827</name>
</gene>
<keyword evidence="4" id="KW-1185">Reference proteome</keyword>
<dbReference type="Proteomes" id="UP001629113">
    <property type="component" value="Unassembled WGS sequence"/>
</dbReference>
<accession>A0ABR4PF65</accession>
<sequence>MSAAAALGGVEFGLFTIALVVFSLPLHRHRAAGGHCLPVASDASATKTDTVNEAPVLPTQSAQPPMQEYPPTHYPA</sequence>
<keyword evidence="2" id="KW-0472">Membrane</keyword>
<name>A0ABR4PF65_9HELO</name>
<evidence type="ECO:0000256" key="1">
    <source>
        <dbReference type="SAM" id="MobiDB-lite"/>
    </source>
</evidence>
<reference evidence="3 4" key="1">
    <citation type="submission" date="2024-06" db="EMBL/GenBank/DDBJ databases">
        <title>Complete genome of Phlyctema vagabunda strain 19-DSS-EL-015.</title>
        <authorList>
            <person name="Fiorenzani C."/>
        </authorList>
    </citation>
    <scope>NUCLEOTIDE SEQUENCE [LARGE SCALE GENOMIC DNA]</scope>
    <source>
        <strain evidence="3 4">19-DSS-EL-015</strain>
    </source>
</reference>
<evidence type="ECO:0000313" key="4">
    <source>
        <dbReference type="Proteomes" id="UP001629113"/>
    </source>
</evidence>
<dbReference type="EMBL" id="JBFCZG010000005">
    <property type="protein sequence ID" value="KAL3421671.1"/>
    <property type="molecule type" value="Genomic_DNA"/>
</dbReference>
<organism evidence="3 4">
    <name type="scientific">Phlyctema vagabunda</name>
    <dbReference type="NCBI Taxonomy" id="108571"/>
    <lineage>
        <taxon>Eukaryota</taxon>
        <taxon>Fungi</taxon>
        <taxon>Dikarya</taxon>
        <taxon>Ascomycota</taxon>
        <taxon>Pezizomycotina</taxon>
        <taxon>Leotiomycetes</taxon>
        <taxon>Helotiales</taxon>
        <taxon>Dermateaceae</taxon>
        <taxon>Phlyctema</taxon>
    </lineage>
</organism>
<feature type="region of interest" description="Disordered" evidence="1">
    <location>
        <begin position="55"/>
        <end position="76"/>
    </location>
</feature>
<comment type="caution">
    <text evidence="3">The sequence shown here is derived from an EMBL/GenBank/DDBJ whole genome shotgun (WGS) entry which is preliminary data.</text>
</comment>
<evidence type="ECO:0000256" key="2">
    <source>
        <dbReference type="SAM" id="Phobius"/>
    </source>
</evidence>
<proteinExistence type="predicted"/>
<keyword evidence="2" id="KW-0812">Transmembrane</keyword>
<feature type="transmembrane region" description="Helical" evidence="2">
    <location>
        <begin position="6"/>
        <end position="26"/>
    </location>
</feature>
<protein>
    <submittedName>
        <fullName evidence="3">Integral membrane protein</fullName>
    </submittedName>
</protein>